<evidence type="ECO:0000313" key="2">
    <source>
        <dbReference type="Proteomes" id="UP001165341"/>
    </source>
</evidence>
<dbReference type="Proteomes" id="UP001165341">
    <property type="component" value="Unassembled WGS sequence"/>
</dbReference>
<dbReference type="RefSeq" id="WP_243013044.1">
    <property type="nucleotide sequence ID" value="NZ_JALGAR010000006.1"/>
</dbReference>
<keyword evidence="2" id="KW-1185">Reference proteome</keyword>
<accession>A0AA41QZ74</accession>
<proteinExistence type="predicted"/>
<reference evidence="1" key="1">
    <citation type="submission" date="2022-03" db="EMBL/GenBank/DDBJ databases">
        <title>Cryobacterium sp. nov. strain ZS14-85, isolated from Antarctic soil.</title>
        <authorList>
            <person name="Li J."/>
            <person name="Niu G."/>
        </authorList>
    </citation>
    <scope>NUCLEOTIDE SEQUENCE</scope>
    <source>
        <strain evidence="1">ZS14-85</strain>
    </source>
</reference>
<dbReference type="EMBL" id="JALGAR010000006">
    <property type="protein sequence ID" value="MCI4659553.1"/>
    <property type="molecule type" value="Genomic_DNA"/>
</dbReference>
<comment type="caution">
    <text evidence="1">The sequence shown here is derived from an EMBL/GenBank/DDBJ whole genome shotgun (WGS) entry which is preliminary data.</text>
</comment>
<dbReference type="AlphaFoldDB" id="A0AA41QZ74"/>
<name>A0AA41QZ74_9MICO</name>
<organism evidence="1 2">
    <name type="scientific">Cryobacterium zhongshanensis</name>
    <dbReference type="NCBI Taxonomy" id="2928153"/>
    <lineage>
        <taxon>Bacteria</taxon>
        <taxon>Bacillati</taxon>
        <taxon>Actinomycetota</taxon>
        <taxon>Actinomycetes</taxon>
        <taxon>Micrococcales</taxon>
        <taxon>Microbacteriaceae</taxon>
        <taxon>Cryobacterium</taxon>
    </lineage>
</organism>
<protein>
    <submittedName>
        <fullName evidence="1">Uncharacterized protein</fullName>
    </submittedName>
</protein>
<sequence>MTMSTEIGALVSTAERDRISQVIHEAADLAFRARVQHALALRVGEHGLADLCRSKNAAGITLARWDALCASTRNAASPKEFMAFARVLRVSPRWLAIGGGDDPFEAPPAGWEVFGSHADQPGVQLEFSKRLDEGLMPKWERAIA</sequence>
<evidence type="ECO:0000313" key="1">
    <source>
        <dbReference type="EMBL" id="MCI4659553.1"/>
    </source>
</evidence>
<gene>
    <name evidence="1" type="ORF">MQH31_17255</name>
</gene>